<reference evidence="3 4" key="1">
    <citation type="submission" date="2019-02" db="EMBL/GenBank/DDBJ databases">
        <title>Deep-cultivation of Planctomycetes and their phenomic and genomic characterization uncovers novel biology.</title>
        <authorList>
            <person name="Wiegand S."/>
            <person name="Jogler M."/>
            <person name="Boedeker C."/>
            <person name="Pinto D."/>
            <person name="Vollmers J."/>
            <person name="Rivas-Marin E."/>
            <person name="Kohn T."/>
            <person name="Peeters S.H."/>
            <person name="Heuer A."/>
            <person name="Rast P."/>
            <person name="Oberbeckmann S."/>
            <person name="Bunk B."/>
            <person name="Jeske O."/>
            <person name="Meyerdierks A."/>
            <person name="Storesund J.E."/>
            <person name="Kallscheuer N."/>
            <person name="Luecker S."/>
            <person name="Lage O.M."/>
            <person name="Pohl T."/>
            <person name="Merkel B.J."/>
            <person name="Hornburger P."/>
            <person name="Mueller R.-W."/>
            <person name="Bruemmer F."/>
            <person name="Labrenz M."/>
            <person name="Spormann A.M."/>
            <person name="Op Den Camp H."/>
            <person name="Overmann J."/>
            <person name="Amann R."/>
            <person name="Jetten M.S.M."/>
            <person name="Mascher T."/>
            <person name="Medema M.H."/>
            <person name="Devos D.P."/>
            <person name="Kaster A.-K."/>
            <person name="Ovreas L."/>
            <person name="Rohde M."/>
            <person name="Galperin M.Y."/>
            <person name="Jogler C."/>
        </authorList>
    </citation>
    <scope>NUCLEOTIDE SEQUENCE [LARGE SCALE GENOMIC DNA]</scope>
    <source>
        <strain evidence="3 4">Pla108</strain>
    </source>
</reference>
<evidence type="ECO:0000313" key="3">
    <source>
        <dbReference type="EMBL" id="TWT98175.1"/>
    </source>
</evidence>
<evidence type="ECO:0000256" key="2">
    <source>
        <dbReference type="SAM" id="SignalP"/>
    </source>
</evidence>
<evidence type="ECO:0000313" key="4">
    <source>
        <dbReference type="Proteomes" id="UP000317421"/>
    </source>
</evidence>
<keyword evidence="2" id="KW-0732">Signal</keyword>
<gene>
    <name evidence="3" type="ORF">Pla108_23320</name>
</gene>
<name>A0A5C6AG61_9BACT</name>
<dbReference type="EMBL" id="SJPR01000002">
    <property type="protein sequence ID" value="TWT98175.1"/>
    <property type="molecule type" value="Genomic_DNA"/>
</dbReference>
<sequence length="250" mass="26036" precursor="true">MSTTFTKSTLALAALTITAVSASQSAACGGGGGYRGGYGGGYSTPSYGYSQPVYQQPTYQQPVYSQPTYSQPAVSQPTFQQPVQQQPIQQQPVQQQFAPQQTIQQQPTQPFAQQPAAQPIAQQPAAPQQPAAASQSALDALMAMSGGAAPAASAPQGQQQGFVGAWTATVNNTNQVRLQLEANGAFSWTANSNGKVSSFQGTYSITDGQLTLNRSTDNQQLAGAMSADATGGFRFKLGNGQDNGLLFVRG</sequence>
<proteinExistence type="predicted"/>
<keyword evidence="4" id="KW-1185">Reference proteome</keyword>
<dbReference type="OrthoDB" id="270348at2"/>
<feature type="chain" id="PRO_5023048651" evidence="2">
    <location>
        <begin position="27"/>
        <end position="250"/>
    </location>
</feature>
<comment type="caution">
    <text evidence="3">The sequence shown here is derived from an EMBL/GenBank/DDBJ whole genome shotgun (WGS) entry which is preliminary data.</text>
</comment>
<dbReference type="Proteomes" id="UP000317421">
    <property type="component" value="Unassembled WGS sequence"/>
</dbReference>
<accession>A0A5C6AG61</accession>
<evidence type="ECO:0000256" key="1">
    <source>
        <dbReference type="SAM" id="MobiDB-lite"/>
    </source>
</evidence>
<protein>
    <submittedName>
        <fullName evidence="3">Uncharacterized protein</fullName>
    </submittedName>
</protein>
<organism evidence="3 4">
    <name type="scientific">Botrimarina colliarenosi</name>
    <dbReference type="NCBI Taxonomy" id="2528001"/>
    <lineage>
        <taxon>Bacteria</taxon>
        <taxon>Pseudomonadati</taxon>
        <taxon>Planctomycetota</taxon>
        <taxon>Planctomycetia</taxon>
        <taxon>Pirellulales</taxon>
        <taxon>Lacipirellulaceae</taxon>
        <taxon>Botrimarina</taxon>
    </lineage>
</organism>
<feature type="signal peptide" evidence="2">
    <location>
        <begin position="1"/>
        <end position="26"/>
    </location>
</feature>
<dbReference type="AlphaFoldDB" id="A0A5C6AG61"/>
<feature type="region of interest" description="Disordered" evidence="1">
    <location>
        <begin position="62"/>
        <end position="134"/>
    </location>
</feature>
<dbReference type="RefSeq" id="WP_146445047.1">
    <property type="nucleotide sequence ID" value="NZ_SJPR01000002.1"/>
</dbReference>